<protein>
    <submittedName>
        <fullName evidence="5">Unannotated protein</fullName>
    </submittedName>
</protein>
<evidence type="ECO:0000256" key="3">
    <source>
        <dbReference type="ARBA" id="ARBA00023052"/>
    </source>
</evidence>
<comment type="similarity">
    <text evidence="2">Belongs to the transketolase family.</text>
</comment>
<keyword evidence="3" id="KW-0786">Thiamine pyrophosphate</keyword>
<evidence type="ECO:0000256" key="1">
    <source>
        <dbReference type="ARBA" id="ARBA00001964"/>
    </source>
</evidence>
<dbReference type="InterPro" id="IPR029061">
    <property type="entry name" value="THDP-binding"/>
</dbReference>
<gene>
    <name evidence="5" type="ORF">UFOPK3772_03366</name>
</gene>
<accession>A0A6J7LU31</accession>
<dbReference type="EMBL" id="CAFBNE010000194">
    <property type="protein sequence ID" value="CAB4970862.1"/>
    <property type="molecule type" value="Genomic_DNA"/>
</dbReference>
<dbReference type="PANTHER" id="PTHR43825:SF1">
    <property type="entry name" value="TRANSKETOLASE-LIKE PYRIMIDINE-BINDING DOMAIN-CONTAINING PROTEIN"/>
    <property type="match status" value="1"/>
</dbReference>
<comment type="cofactor">
    <cofactor evidence="1">
        <name>thiamine diphosphate</name>
        <dbReference type="ChEBI" id="CHEBI:58937"/>
    </cofactor>
</comment>
<dbReference type="SUPFAM" id="SSF52922">
    <property type="entry name" value="TK C-terminal domain-like"/>
    <property type="match status" value="1"/>
</dbReference>
<feature type="domain" description="Transketolase-like pyrimidine-binding" evidence="4">
    <location>
        <begin position="36"/>
        <end position="201"/>
    </location>
</feature>
<organism evidence="5">
    <name type="scientific">freshwater metagenome</name>
    <dbReference type="NCBI Taxonomy" id="449393"/>
    <lineage>
        <taxon>unclassified sequences</taxon>
        <taxon>metagenomes</taxon>
        <taxon>ecological metagenomes</taxon>
    </lineage>
</organism>
<dbReference type="FunFam" id="3.40.50.970:FF:000129">
    <property type="entry name" value="Transketolase"/>
    <property type="match status" value="1"/>
</dbReference>
<dbReference type="Pfam" id="PF02780">
    <property type="entry name" value="Transketolase_C"/>
    <property type="match status" value="1"/>
</dbReference>
<dbReference type="InterPro" id="IPR005475">
    <property type="entry name" value="Transketolase-like_Pyr-bd"/>
</dbReference>
<evidence type="ECO:0000256" key="2">
    <source>
        <dbReference type="ARBA" id="ARBA00007131"/>
    </source>
</evidence>
<evidence type="ECO:0000313" key="5">
    <source>
        <dbReference type="EMBL" id="CAB4970862.1"/>
    </source>
</evidence>
<sequence length="358" mass="37627">MSSLSCMTGGGAERSGVRQTDIDALVARMPTMTTGITRQAPFGESLLALGRARDDVVVLSADLSKYTDLTPFRAEFPERFVQVGMAEQNMFGIAGGLAKSGFLPIAVTYGVFATRRAFDQVAMALATGKTGPAIVVAFLPGITTPFRATHQATEDLALMREIPRMVVLDPADSTEQDAALAAAARHDGPVYMRGLRGLVEQIFDPTDFEFRIGQANLLRHGPDGLIVGTGLGTSWALDAQNELARQGMSYSVLHVPTLKPIDSGAILAMASRHRTIFTVENHSTIGGLASAVSEVVTSEGLGVRVVPMGVPDAWAPAGSIDFVRSELDLTGVAIAGRIMNIAGGVESISGGIKNVVSS</sequence>
<dbReference type="Pfam" id="PF02779">
    <property type="entry name" value="Transket_pyr"/>
    <property type="match status" value="1"/>
</dbReference>
<dbReference type="SMART" id="SM00861">
    <property type="entry name" value="Transket_pyr"/>
    <property type="match status" value="1"/>
</dbReference>
<name>A0A6J7LU31_9ZZZZ</name>
<evidence type="ECO:0000259" key="4">
    <source>
        <dbReference type="SMART" id="SM00861"/>
    </source>
</evidence>
<dbReference type="PANTHER" id="PTHR43825">
    <property type="entry name" value="PYRUVATE DEHYDROGENASE E1 COMPONENT"/>
    <property type="match status" value="1"/>
</dbReference>
<dbReference type="InterPro" id="IPR051157">
    <property type="entry name" value="PDH/Transketolase"/>
</dbReference>
<dbReference type="Gene3D" id="3.40.50.970">
    <property type="match status" value="1"/>
</dbReference>
<reference evidence="5" key="1">
    <citation type="submission" date="2020-05" db="EMBL/GenBank/DDBJ databases">
        <authorList>
            <person name="Chiriac C."/>
            <person name="Salcher M."/>
            <person name="Ghai R."/>
            <person name="Kavagutti S V."/>
        </authorList>
    </citation>
    <scope>NUCLEOTIDE SEQUENCE</scope>
</reference>
<dbReference type="CDD" id="cd07033">
    <property type="entry name" value="TPP_PYR_DXS_TK_like"/>
    <property type="match status" value="1"/>
</dbReference>
<dbReference type="InterPro" id="IPR033248">
    <property type="entry name" value="Transketolase_C"/>
</dbReference>
<dbReference type="AlphaFoldDB" id="A0A6J7LU31"/>
<dbReference type="Gene3D" id="3.40.50.920">
    <property type="match status" value="1"/>
</dbReference>
<proteinExistence type="inferred from homology"/>
<dbReference type="SUPFAM" id="SSF52518">
    <property type="entry name" value="Thiamin diphosphate-binding fold (THDP-binding)"/>
    <property type="match status" value="1"/>
</dbReference>
<dbReference type="InterPro" id="IPR009014">
    <property type="entry name" value="Transketo_C/PFOR_II"/>
</dbReference>